<evidence type="ECO:0000313" key="2">
    <source>
        <dbReference type="EMBL" id="EAA16892.1"/>
    </source>
</evidence>
<feature type="region of interest" description="Disordered" evidence="1">
    <location>
        <begin position="149"/>
        <end position="180"/>
    </location>
</feature>
<protein>
    <submittedName>
        <fullName evidence="2">Uncharacterized protein</fullName>
    </submittedName>
</protein>
<keyword evidence="3" id="KW-1185">Reference proteome</keyword>
<dbReference type="Proteomes" id="UP000008553">
    <property type="component" value="Unassembled WGS sequence"/>
</dbReference>
<evidence type="ECO:0000256" key="1">
    <source>
        <dbReference type="SAM" id="MobiDB-lite"/>
    </source>
</evidence>
<gene>
    <name evidence="2" type="ORF">PY04949</name>
</gene>
<feature type="compositionally biased region" description="Basic and acidic residues" evidence="1">
    <location>
        <begin position="153"/>
        <end position="176"/>
    </location>
</feature>
<sequence>MNKSINISKAKLKKLNDLFVNATENTDICLNKKKDVSIDPNVTIIPNDNVTKFYDGENNYIQKIDNIEEKDSMKNWTSNSRYLYFIEKEKEKDEKRKETKLKDISLKDSIIPDKYEKMLLKYDFISDKTKMDNLILDVLNNKFEEDTQTYDNTKPKEEIKSDNHEFKQSNEVRKNDNLNAIKKKNKNTKYNRYIISDYLHYYNYFNNDINCSHESGSDSYEYASQKNNNNLISRSISKREFKNESYDNNKSIYNNEENINIEKITHFIPENFAMNIFLPQEQSIKKHDTYLGDNVSKFVYTTV</sequence>
<reference evidence="2 3" key="1">
    <citation type="journal article" date="2002" name="Nature">
        <title>Genome sequence and comparative analysis of the model rodent malaria parasite Plasmodium yoelii yoelii.</title>
        <authorList>
            <person name="Carlton J.M."/>
            <person name="Angiuoli S.V."/>
            <person name="Suh B.B."/>
            <person name="Kooij T.W."/>
            <person name="Pertea M."/>
            <person name="Silva J.C."/>
            <person name="Ermolaeva M.D."/>
            <person name="Allen J.E."/>
            <person name="Selengut J.D."/>
            <person name="Koo H.L."/>
            <person name="Peterson J.D."/>
            <person name="Pop M."/>
            <person name="Kosack D.S."/>
            <person name="Shumway M.F."/>
            <person name="Bidwell S.L."/>
            <person name="Shallom S.J."/>
            <person name="van Aken S.E."/>
            <person name="Riedmuller S.B."/>
            <person name="Feldblyum T.V."/>
            <person name="Cho J.K."/>
            <person name="Quackenbush J."/>
            <person name="Sedegah M."/>
            <person name="Shoaibi A."/>
            <person name="Cummings L.M."/>
            <person name="Florens L."/>
            <person name="Yates J.R."/>
            <person name="Raine J.D."/>
            <person name="Sinden R.E."/>
            <person name="Harris M.A."/>
            <person name="Cunningham D.A."/>
            <person name="Preiser P.R."/>
            <person name="Bergman L.W."/>
            <person name="Vaidya A.B."/>
            <person name="van Lin L.H."/>
            <person name="Janse C.J."/>
            <person name="Waters A.P."/>
            <person name="Smith H.O."/>
            <person name="White O.R."/>
            <person name="Salzberg S.L."/>
            <person name="Venter J.C."/>
            <person name="Fraser C.M."/>
            <person name="Hoffman S.L."/>
            <person name="Gardner M.J."/>
            <person name="Carucci D.J."/>
        </authorList>
    </citation>
    <scope>NUCLEOTIDE SEQUENCE [LARGE SCALE GENOMIC DNA]</scope>
    <source>
        <strain evidence="2 3">17XNL</strain>
    </source>
</reference>
<proteinExistence type="predicted"/>
<name>Q7REW4_PLAYO</name>
<dbReference type="InParanoid" id="Q7REW4"/>
<dbReference type="EMBL" id="AABL01001540">
    <property type="protein sequence ID" value="EAA16892.1"/>
    <property type="molecule type" value="Genomic_DNA"/>
</dbReference>
<comment type="caution">
    <text evidence="2">The sequence shown here is derived from an EMBL/GenBank/DDBJ whole genome shotgun (WGS) entry which is preliminary data.</text>
</comment>
<evidence type="ECO:0000313" key="3">
    <source>
        <dbReference type="Proteomes" id="UP000008553"/>
    </source>
</evidence>
<dbReference type="PaxDb" id="73239-Q7REW4"/>
<accession>Q7REW4</accession>
<dbReference type="AlphaFoldDB" id="Q7REW4"/>
<dbReference type="STRING" id="73239.Q7REW4"/>
<organism evidence="2 3">
    <name type="scientific">Plasmodium yoelii yoelii</name>
    <dbReference type="NCBI Taxonomy" id="73239"/>
    <lineage>
        <taxon>Eukaryota</taxon>
        <taxon>Sar</taxon>
        <taxon>Alveolata</taxon>
        <taxon>Apicomplexa</taxon>
        <taxon>Aconoidasida</taxon>
        <taxon>Haemosporida</taxon>
        <taxon>Plasmodiidae</taxon>
        <taxon>Plasmodium</taxon>
        <taxon>Plasmodium (Vinckeia)</taxon>
    </lineage>
</organism>